<evidence type="ECO:0000256" key="1">
    <source>
        <dbReference type="SAM" id="SignalP"/>
    </source>
</evidence>
<dbReference type="InterPro" id="IPR025419">
    <property type="entry name" value="DUF4142"/>
</dbReference>
<accession>A0A931C5R1</accession>
<dbReference type="EMBL" id="JADQTO010000006">
    <property type="protein sequence ID" value="MBG0562729.1"/>
    <property type="molecule type" value="Genomic_DNA"/>
</dbReference>
<keyword evidence="1" id="KW-0732">Signal</keyword>
<proteinExistence type="predicted"/>
<reference evidence="3" key="1">
    <citation type="submission" date="2020-11" db="EMBL/GenBank/DDBJ databases">
        <title>Isolation and identification of active actinomycetes.</title>
        <authorList>
            <person name="Sun X."/>
        </authorList>
    </citation>
    <scope>NUCLEOTIDE SEQUENCE</scope>
    <source>
        <strain evidence="3">NEAU-A11</strain>
    </source>
</reference>
<dbReference type="InterPro" id="IPR012347">
    <property type="entry name" value="Ferritin-like"/>
</dbReference>
<evidence type="ECO:0000313" key="3">
    <source>
        <dbReference type="EMBL" id="MBG0562729.1"/>
    </source>
</evidence>
<dbReference type="RefSeq" id="WP_196414531.1">
    <property type="nucleotide sequence ID" value="NZ_JADQTO010000006.1"/>
</dbReference>
<dbReference type="Proteomes" id="UP000598146">
    <property type="component" value="Unassembled WGS sequence"/>
</dbReference>
<keyword evidence="4" id="KW-1185">Reference proteome</keyword>
<gene>
    <name evidence="3" type="ORF">I4J89_14830</name>
</gene>
<feature type="domain" description="DUF4142" evidence="2">
    <location>
        <begin position="30"/>
        <end position="160"/>
    </location>
</feature>
<evidence type="ECO:0000313" key="4">
    <source>
        <dbReference type="Proteomes" id="UP000598146"/>
    </source>
</evidence>
<name>A0A931C5R1_9ACTN</name>
<organism evidence="3 4">
    <name type="scientific">Actinoplanes aureus</name>
    <dbReference type="NCBI Taxonomy" id="2792083"/>
    <lineage>
        <taxon>Bacteria</taxon>
        <taxon>Bacillati</taxon>
        <taxon>Actinomycetota</taxon>
        <taxon>Actinomycetes</taxon>
        <taxon>Micromonosporales</taxon>
        <taxon>Micromonosporaceae</taxon>
        <taxon>Actinoplanes</taxon>
    </lineage>
</organism>
<dbReference type="Gene3D" id="1.20.1260.10">
    <property type="match status" value="1"/>
</dbReference>
<evidence type="ECO:0000259" key="2">
    <source>
        <dbReference type="Pfam" id="PF13628"/>
    </source>
</evidence>
<sequence length="181" mass="19297">MFLRRIATTLAAAGLMVLPATAAVAAPSAQDVGFLRAAHQANLAEIASGRIAWVKSTDETVKNLAATFMRNHIRMDADLTETARQLKVSLPSQPTEEQQALTARYVAADPQAFDEYFISTQLAAHRDAMRRAEEQAKNGADSSVSELAENATPIIASHHELLVAAAADAGLPGYMKPGART</sequence>
<dbReference type="PANTHER" id="PTHR38593">
    <property type="entry name" value="BLR2558 PROTEIN"/>
    <property type="match status" value="1"/>
</dbReference>
<dbReference type="PANTHER" id="PTHR38593:SF1">
    <property type="entry name" value="BLR2558 PROTEIN"/>
    <property type="match status" value="1"/>
</dbReference>
<dbReference type="Pfam" id="PF13628">
    <property type="entry name" value="DUF4142"/>
    <property type="match status" value="1"/>
</dbReference>
<feature type="chain" id="PRO_5039479920" evidence="1">
    <location>
        <begin position="23"/>
        <end position="181"/>
    </location>
</feature>
<dbReference type="AlphaFoldDB" id="A0A931C5R1"/>
<comment type="caution">
    <text evidence="3">The sequence shown here is derived from an EMBL/GenBank/DDBJ whole genome shotgun (WGS) entry which is preliminary data.</text>
</comment>
<protein>
    <submittedName>
        <fullName evidence="3">DUF4142 domain-containing protein</fullName>
    </submittedName>
</protein>
<feature type="signal peptide" evidence="1">
    <location>
        <begin position="1"/>
        <end position="22"/>
    </location>
</feature>